<dbReference type="OrthoDB" id="1044435at2759"/>
<accession>A0A4Q9M9W1</accession>
<dbReference type="CDD" id="cd07992">
    <property type="entry name" value="LPLAT_AAK14816-like"/>
    <property type="match status" value="1"/>
</dbReference>
<gene>
    <name evidence="3" type="ORF">BD311DRAFT_730511</name>
</gene>
<dbReference type="Proteomes" id="UP000292957">
    <property type="component" value="Unassembled WGS sequence"/>
</dbReference>
<evidence type="ECO:0000259" key="2">
    <source>
        <dbReference type="SMART" id="SM00563"/>
    </source>
</evidence>
<reference evidence="3" key="1">
    <citation type="submission" date="2019-01" db="EMBL/GenBank/DDBJ databases">
        <title>Draft genome sequences of three monokaryotic isolates of the white-rot basidiomycete fungus Dichomitus squalens.</title>
        <authorList>
            <consortium name="DOE Joint Genome Institute"/>
            <person name="Lopez S.C."/>
            <person name="Andreopoulos B."/>
            <person name="Pangilinan J."/>
            <person name="Lipzen A."/>
            <person name="Riley R."/>
            <person name="Ahrendt S."/>
            <person name="Ng V."/>
            <person name="Barry K."/>
            <person name="Daum C."/>
            <person name="Grigoriev I.V."/>
            <person name="Hilden K.S."/>
            <person name="Makela M.R."/>
            <person name="de Vries R.P."/>
        </authorList>
    </citation>
    <scope>NUCLEOTIDE SEQUENCE [LARGE SCALE GENOMIC DNA]</scope>
    <source>
        <strain evidence="3">OM18370.1</strain>
    </source>
</reference>
<dbReference type="GO" id="GO:0008654">
    <property type="term" value="P:phospholipid biosynthetic process"/>
    <property type="evidence" value="ECO:0007669"/>
    <property type="project" value="TreeGrafter"/>
</dbReference>
<feature type="region of interest" description="Disordered" evidence="1">
    <location>
        <begin position="94"/>
        <end position="119"/>
    </location>
</feature>
<evidence type="ECO:0000313" key="3">
    <source>
        <dbReference type="EMBL" id="TBU23944.1"/>
    </source>
</evidence>
<dbReference type="Pfam" id="PF01553">
    <property type="entry name" value="Acyltransferase"/>
    <property type="match status" value="1"/>
</dbReference>
<dbReference type="PANTHER" id="PTHR31605:SF0">
    <property type="entry name" value="GLYCEROL-3-PHOSPHATE O-ACYLTRANSFERASE 1"/>
    <property type="match status" value="1"/>
</dbReference>
<dbReference type="AlphaFoldDB" id="A0A4Q9M9W1"/>
<dbReference type="GO" id="GO:0004366">
    <property type="term" value="F:glycerol-3-phosphate O-acyltransferase activity"/>
    <property type="evidence" value="ECO:0007669"/>
    <property type="project" value="TreeGrafter"/>
</dbReference>
<dbReference type="InterPro" id="IPR002123">
    <property type="entry name" value="Plipid/glycerol_acylTrfase"/>
</dbReference>
<dbReference type="EMBL" id="ML143491">
    <property type="protein sequence ID" value="TBU23944.1"/>
    <property type="molecule type" value="Genomic_DNA"/>
</dbReference>
<protein>
    <submittedName>
        <fullName evidence="3">Acyltransferase</fullName>
    </submittedName>
</protein>
<dbReference type="PANTHER" id="PTHR31605">
    <property type="entry name" value="GLYCEROL-3-PHOSPHATE O-ACYLTRANSFERASE 1"/>
    <property type="match status" value="1"/>
</dbReference>
<keyword evidence="3" id="KW-0808">Transferase</keyword>
<dbReference type="SUPFAM" id="SSF69593">
    <property type="entry name" value="Glycerol-3-phosphate (1)-acyltransferase"/>
    <property type="match status" value="1"/>
</dbReference>
<proteinExistence type="predicted"/>
<evidence type="ECO:0000256" key="1">
    <source>
        <dbReference type="SAM" id="MobiDB-lite"/>
    </source>
</evidence>
<keyword evidence="3" id="KW-0012">Acyltransferase</keyword>
<organism evidence="3">
    <name type="scientific">Dichomitus squalens</name>
    <dbReference type="NCBI Taxonomy" id="114155"/>
    <lineage>
        <taxon>Eukaryota</taxon>
        <taxon>Fungi</taxon>
        <taxon>Dikarya</taxon>
        <taxon>Basidiomycota</taxon>
        <taxon>Agaricomycotina</taxon>
        <taxon>Agaricomycetes</taxon>
        <taxon>Polyporales</taxon>
        <taxon>Polyporaceae</taxon>
        <taxon>Dichomitus</taxon>
    </lineage>
</organism>
<feature type="domain" description="Phospholipid/glycerol acyltransferase" evidence="2">
    <location>
        <begin position="38"/>
        <end position="193"/>
    </location>
</feature>
<dbReference type="SMART" id="SM00563">
    <property type="entry name" value="PlsC"/>
    <property type="match status" value="1"/>
</dbReference>
<dbReference type="GO" id="GO:0016287">
    <property type="term" value="F:glycerone-phosphate O-acyltransferase activity"/>
    <property type="evidence" value="ECO:0007669"/>
    <property type="project" value="TreeGrafter"/>
</dbReference>
<sequence>MELKLVYRGLRQISDWALRYYSEVYVDGQENVPTDGPLILTSCHHNEILDIATLSVTIPHGRPVSFWAKSTMFKNPLVRAVLLSSGSIPVARNPNAAALPSEHPNGNGNGNGNGAGNEKTSANAALFKETFRALARGEAIGVFPEGTSYTEPSIVQVKDGASRAALEYVKWAKETKGGQGKRLKIVPVGIVWTDKTQFQSRVCVRWGEAIDVEAFAAEHASKGDAGNDEPDSRDAVKALTAEIEKRLLGLTINAPDWDTLYATITARDILWADDELPSSHFVWISQNLIDQFSDPHAASSSVKAKQALLRYHSLLYHSNVSHDALNALLPDINTRPGRLHALAIVLRQLLVSVLHPRFALSLPVLVLHIPAYATGLLAGRILGKADEEETKAQFKAVFGGLAAAGAYAAVTRAIAHGLVADSVGPLARFGDKVPRILVPALRSLWTAGRWFFTGEEGLSGKAKAALGVFGIFYVTSFALSRWHNYWVGSNYKQFKRLLTSFKLFLGVLSSKSSALTGAKLEPYTKPYIPPPNPYIKQRAGTAEPVPRPHPPSTASRRLIRPLLDARADATRAMWTFMIDSKYLHGLVSAKVRGEAWMQVGPAKRHEFQP</sequence>
<dbReference type="InterPro" id="IPR052744">
    <property type="entry name" value="GPAT/DAPAT"/>
</dbReference>
<name>A0A4Q9M9W1_9APHY</name>